<sequence length="270" mass="30216">MTPTKEDIKKWIKASGKSREWVAEQCGVGKRTLDNWLSSARPVPSKVILIIQRLMAEKVSPILPEVELDFTDEEWEVISAAMTSTQQTFMEFINSAFRNALKEFADIALQNAAKEKEAARKQFVPVETFPSIVSTSNERYNLSVIGNIAAGGLQAGDTIPYHITANRPLGKDEYVLRVEGKSMEPIIPDGALVIMRKHTIPPVPKVGTIVEYYDERGVTLKKLARKKNPETGKMDYVLHPLNPKFGDIEPMDGGKISGVYVETLEKWEKV</sequence>
<dbReference type="Gene3D" id="2.10.109.10">
    <property type="entry name" value="Umud Fragment, subunit A"/>
    <property type="match status" value="1"/>
</dbReference>
<accession>A0A5B3GKE3</accession>
<dbReference type="GO" id="GO:0003677">
    <property type="term" value="F:DNA binding"/>
    <property type="evidence" value="ECO:0007669"/>
    <property type="project" value="InterPro"/>
</dbReference>
<feature type="domain" description="Peptidase S24/S26A/S26B/S26C" evidence="1">
    <location>
        <begin position="144"/>
        <end position="249"/>
    </location>
</feature>
<evidence type="ECO:0000313" key="2">
    <source>
        <dbReference type="EMBL" id="KAA2373953.1"/>
    </source>
</evidence>
<organism evidence="2 3">
    <name type="scientific">Alistipes shahii</name>
    <dbReference type="NCBI Taxonomy" id="328814"/>
    <lineage>
        <taxon>Bacteria</taxon>
        <taxon>Pseudomonadati</taxon>
        <taxon>Bacteroidota</taxon>
        <taxon>Bacteroidia</taxon>
        <taxon>Bacteroidales</taxon>
        <taxon>Rikenellaceae</taxon>
        <taxon>Alistipes</taxon>
    </lineage>
</organism>
<dbReference type="CDD" id="cd06529">
    <property type="entry name" value="S24_LexA-like"/>
    <property type="match status" value="1"/>
</dbReference>
<dbReference type="Pfam" id="PF00717">
    <property type="entry name" value="Peptidase_S24"/>
    <property type="match status" value="1"/>
</dbReference>
<dbReference type="InterPro" id="IPR036286">
    <property type="entry name" value="LexA/Signal_pep-like_sf"/>
</dbReference>
<gene>
    <name evidence="2" type="ORF">F2Y07_11775</name>
</gene>
<evidence type="ECO:0000313" key="3">
    <source>
        <dbReference type="Proteomes" id="UP000322658"/>
    </source>
</evidence>
<dbReference type="Proteomes" id="UP000322658">
    <property type="component" value="Unassembled WGS sequence"/>
</dbReference>
<comment type="caution">
    <text evidence="2">The sequence shown here is derived from an EMBL/GenBank/DDBJ whole genome shotgun (WGS) entry which is preliminary data.</text>
</comment>
<dbReference type="AlphaFoldDB" id="A0A5B3GKE3"/>
<dbReference type="EMBL" id="VVXJ01000029">
    <property type="protein sequence ID" value="KAA2373953.1"/>
    <property type="molecule type" value="Genomic_DNA"/>
</dbReference>
<evidence type="ECO:0000259" key="1">
    <source>
        <dbReference type="Pfam" id="PF00717"/>
    </source>
</evidence>
<dbReference type="SUPFAM" id="SSF51306">
    <property type="entry name" value="LexA/Signal peptidase"/>
    <property type="match status" value="1"/>
</dbReference>
<proteinExistence type="predicted"/>
<dbReference type="InterPro" id="IPR015927">
    <property type="entry name" value="Peptidase_S24_S26A/B/C"/>
</dbReference>
<name>A0A5B3GKE3_9BACT</name>
<protein>
    <recommendedName>
        <fullName evidence="1">Peptidase S24/S26A/S26B/S26C domain-containing protein</fullName>
    </recommendedName>
</protein>
<dbReference type="InterPro" id="IPR010982">
    <property type="entry name" value="Lambda_DNA-bd_dom_sf"/>
</dbReference>
<reference evidence="2 3" key="1">
    <citation type="journal article" date="2019" name="Nat. Med.">
        <title>A library of human gut bacterial isolates paired with longitudinal multiomics data enables mechanistic microbiome research.</title>
        <authorList>
            <person name="Poyet M."/>
            <person name="Groussin M."/>
            <person name="Gibbons S.M."/>
            <person name="Avila-Pacheco J."/>
            <person name="Jiang X."/>
            <person name="Kearney S.M."/>
            <person name="Perrotta A.R."/>
            <person name="Berdy B."/>
            <person name="Zhao S."/>
            <person name="Lieberman T.D."/>
            <person name="Swanson P.K."/>
            <person name="Smith M."/>
            <person name="Roesemann S."/>
            <person name="Alexander J.E."/>
            <person name="Rich S.A."/>
            <person name="Livny J."/>
            <person name="Vlamakis H."/>
            <person name="Clish C."/>
            <person name="Bullock K."/>
            <person name="Deik A."/>
            <person name="Scott J."/>
            <person name="Pierce K.A."/>
            <person name="Xavier R.J."/>
            <person name="Alm E.J."/>
        </authorList>
    </citation>
    <scope>NUCLEOTIDE SEQUENCE [LARGE SCALE GENOMIC DNA]</scope>
    <source>
        <strain evidence="2 3">BIOML-A1</strain>
    </source>
</reference>
<dbReference type="Gene3D" id="1.10.260.40">
    <property type="entry name" value="lambda repressor-like DNA-binding domains"/>
    <property type="match status" value="1"/>
</dbReference>
<dbReference type="InterPro" id="IPR039418">
    <property type="entry name" value="LexA-like"/>
</dbReference>